<evidence type="ECO:0000256" key="5">
    <source>
        <dbReference type="SAM" id="MobiDB-lite"/>
    </source>
</evidence>
<dbReference type="InterPro" id="IPR024607">
    <property type="entry name" value="Sulfatase_CS"/>
</dbReference>
<dbReference type="InterPro" id="IPR000917">
    <property type="entry name" value="Sulfatase_N"/>
</dbReference>
<evidence type="ECO:0000256" key="1">
    <source>
        <dbReference type="ARBA" id="ARBA00008779"/>
    </source>
</evidence>
<evidence type="ECO:0000259" key="7">
    <source>
        <dbReference type="Pfam" id="PF00884"/>
    </source>
</evidence>
<protein>
    <submittedName>
        <fullName evidence="8">Putative sulfatase</fullName>
    </submittedName>
</protein>
<comment type="similarity">
    <text evidence="1">Belongs to the sulfatase family.</text>
</comment>
<dbReference type="AlphaFoldDB" id="A0A2V3UUB3"/>
<dbReference type="InterPro" id="IPR050738">
    <property type="entry name" value="Sulfatase"/>
</dbReference>
<evidence type="ECO:0000256" key="4">
    <source>
        <dbReference type="ARBA" id="ARBA00022837"/>
    </source>
</evidence>
<sequence>MKCYRILITLLLATISWPGAQAKGSQDRPPNIIVIMADDLGWGDIGANGAKLIKTPNIDRLAAQGIRLTSFYAGANVCTPSRAALMTGRYPMRSGMQHVVMPHSDYGLPQSEFTIAEMLHEAGYATGMVGKWHLGHRDEFWPTAHGFDEFTGVAYSNDMQPFDLYHHKTVVQSPAEQRELTDRYANAATDFISRHRAKPFFLYYAETFPHLPLAVPDSASGVSEAGLYGDVVEHLDEGIGRILAALQANGIADNTLVILTSDNGPWFEGDAGMFRGRKGGTHEGGFRVPFIARLPGAIAPGQVSQEMAMNIDILPTVAAFAGLKMPTDRTIDGRSLRGVLTKSEPSPHEVLFFFDGNDIAAVRDRRYRLVLSTFYRSFPVAFERFGMPLLFDLDKDPEERFSYLREQPDVAARLMARVGEMRAEVETLHKQAGNPFAPKDPSIPVGPVLSPDVRAHK</sequence>
<evidence type="ECO:0000256" key="3">
    <source>
        <dbReference type="ARBA" id="ARBA00022801"/>
    </source>
</evidence>
<dbReference type="Proteomes" id="UP000248014">
    <property type="component" value="Unassembled WGS sequence"/>
</dbReference>
<keyword evidence="2" id="KW-0479">Metal-binding</keyword>
<dbReference type="Gene3D" id="3.30.1120.10">
    <property type="match status" value="1"/>
</dbReference>
<dbReference type="CDD" id="cd16026">
    <property type="entry name" value="GALNS_like"/>
    <property type="match status" value="1"/>
</dbReference>
<dbReference type="OrthoDB" id="9803751at2"/>
<accession>A0A2V3UUB3</accession>
<dbReference type="GO" id="GO:0004065">
    <property type="term" value="F:arylsulfatase activity"/>
    <property type="evidence" value="ECO:0007669"/>
    <property type="project" value="TreeGrafter"/>
</dbReference>
<comment type="caution">
    <text evidence="8">The sequence shown here is derived from an EMBL/GenBank/DDBJ whole genome shotgun (WGS) entry which is preliminary data.</text>
</comment>
<reference evidence="8 9" key="1">
    <citation type="submission" date="2018-05" db="EMBL/GenBank/DDBJ databases">
        <title>Genomic Encyclopedia of Type Strains, Phase IV (KMG-IV): sequencing the most valuable type-strain genomes for metagenomic binning, comparative biology and taxonomic classification.</title>
        <authorList>
            <person name="Goeker M."/>
        </authorList>
    </citation>
    <scope>NUCLEOTIDE SEQUENCE [LARGE SCALE GENOMIC DNA]</scope>
    <source>
        <strain evidence="8 9">DSM 3183</strain>
    </source>
</reference>
<keyword evidence="9" id="KW-1185">Reference proteome</keyword>
<dbReference type="PANTHER" id="PTHR42693:SF33">
    <property type="entry name" value="ARYLSULFATASE"/>
    <property type="match status" value="1"/>
</dbReference>
<dbReference type="SUPFAM" id="SSF53649">
    <property type="entry name" value="Alkaline phosphatase-like"/>
    <property type="match status" value="1"/>
</dbReference>
<dbReference type="Gene3D" id="3.40.720.10">
    <property type="entry name" value="Alkaline Phosphatase, subunit A"/>
    <property type="match status" value="1"/>
</dbReference>
<dbReference type="PANTHER" id="PTHR42693">
    <property type="entry name" value="ARYLSULFATASE FAMILY MEMBER"/>
    <property type="match status" value="1"/>
</dbReference>
<evidence type="ECO:0000313" key="8">
    <source>
        <dbReference type="EMBL" id="PXW69804.1"/>
    </source>
</evidence>
<dbReference type="Pfam" id="PF14707">
    <property type="entry name" value="Sulfatase_C"/>
    <property type="match status" value="1"/>
</dbReference>
<evidence type="ECO:0000256" key="2">
    <source>
        <dbReference type="ARBA" id="ARBA00022723"/>
    </source>
</evidence>
<organism evidence="8 9">
    <name type="scientific">Blastomonas natatoria</name>
    <dbReference type="NCBI Taxonomy" id="34015"/>
    <lineage>
        <taxon>Bacteria</taxon>
        <taxon>Pseudomonadati</taxon>
        <taxon>Pseudomonadota</taxon>
        <taxon>Alphaproteobacteria</taxon>
        <taxon>Sphingomonadales</taxon>
        <taxon>Sphingomonadaceae</taxon>
        <taxon>Blastomonas</taxon>
    </lineage>
</organism>
<evidence type="ECO:0000313" key="9">
    <source>
        <dbReference type="Proteomes" id="UP000248014"/>
    </source>
</evidence>
<proteinExistence type="inferred from homology"/>
<dbReference type="Pfam" id="PF00884">
    <property type="entry name" value="Sulfatase"/>
    <property type="match status" value="1"/>
</dbReference>
<dbReference type="PROSITE" id="PS00149">
    <property type="entry name" value="SULFATASE_2"/>
    <property type="match status" value="1"/>
</dbReference>
<dbReference type="EMBL" id="QJJM01000015">
    <property type="protein sequence ID" value="PXW69804.1"/>
    <property type="molecule type" value="Genomic_DNA"/>
</dbReference>
<gene>
    <name evidence="8" type="ORF">C7451_11577</name>
</gene>
<feature type="domain" description="Sulfatase N-terminal" evidence="7">
    <location>
        <begin position="30"/>
        <end position="322"/>
    </location>
</feature>
<keyword evidence="4" id="KW-0106">Calcium</keyword>
<feature type="signal peptide" evidence="6">
    <location>
        <begin position="1"/>
        <end position="22"/>
    </location>
</feature>
<dbReference type="GO" id="GO:0046872">
    <property type="term" value="F:metal ion binding"/>
    <property type="evidence" value="ECO:0007669"/>
    <property type="project" value="UniProtKB-KW"/>
</dbReference>
<dbReference type="InterPro" id="IPR017850">
    <property type="entry name" value="Alkaline_phosphatase_core_sf"/>
</dbReference>
<name>A0A2V3UUB3_9SPHN</name>
<evidence type="ECO:0000256" key="6">
    <source>
        <dbReference type="SAM" id="SignalP"/>
    </source>
</evidence>
<feature type="region of interest" description="Disordered" evidence="5">
    <location>
        <begin position="432"/>
        <end position="457"/>
    </location>
</feature>
<keyword evidence="6" id="KW-0732">Signal</keyword>
<feature type="chain" id="PRO_5015837856" evidence="6">
    <location>
        <begin position="23"/>
        <end position="457"/>
    </location>
</feature>
<keyword evidence="3" id="KW-0378">Hydrolase</keyword>